<proteinExistence type="predicted"/>
<feature type="transmembrane region" description="Helical" evidence="1">
    <location>
        <begin position="89"/>
        <end position="105"/>
    </location>
</feature>
<dbReference type="EMBL" id="JAKKPZ010000007">
    <property type="protein sequence ID" value="KAI1718744.1"/>
    <property type="molecule type" value="Genomic_DNA"/>
</dbReference>
<keyword evidence="3" id="KW-1185">Reference proteome</keyword>
<keyword evidence="1" id="KW-0812">Transmembrane</keyword>
<keyword evidence="1" id="KW-1133">Transmembrane helix</keyword>
<feature type="transmembrane region" description="Helical" evidence="1">
    <location>
        <begin position="112"/>
        <end position="133"/>
    </location>
</feature>
<name>A0AAD4NBF5_9BILA</name>
<sequence length="289" mass="32822">MDRNNVILVPQYAIDVPNNEEENAEQDLAVSQAWRDVSRFERDLARNQRTVCCCGCASVETLLASLSFIWALNSFIINASGSTFERYEVMLSYVIAFCMIAGLIATTSRWVLVGVIFCVLDLLWNILLLIALMRVKWEAEADPIYSFATEYLLHEWPDMLISFKSKVLIDYYGNVAHFVLKIAFICSIYVTSIQLYFVKQSEKRLHDTRHQLGELMNLRMHAADVVSPVIINNDSESHHTAISPDSMLDTVSTQCPSIISIPSSFFRTNSSMLPSEQMNLEEIEADKVN</sequence>
<protein>
    <submittedName>
        <fullName evidence="2">Uncharacterized protein</fullName>
    </submittedName>
</protein>
<evidence type="ECO:0000313" key="3">
    <source>
        <dbReference type="Proteomes" id="UP001201812"/>
    </source>
</evidence>
<evidence type="ECO:0000256" key="1">
    <source>
        <dbReference type="SAM" id="Phobius"/>
    </source>
</evidence>
<evidence type="ECO:0000313" key="2">
    <source>
        <dbReference type="EMBL" id="KAI1718744.1"/>
    </source>
</evidence>
<feature type="transmembrane region" description="Helical" evidence="1">
    <location>
        <begin position="178"/>
        <end position="198"/>
    </location>
</feature>
<comment type="caution">
    <text evidence="2">The sequence shown here is derived from an EMBL/GenBank/DDBJ whole genome shotgun (WGS) entry which is preliminary data.</text>
</comment>
<dbReference type="AlphaFoldDB" id="A0AAD4NBF5"/>
<accession>A0AAD4NBF5</accession>
<keyword evidence="1" id="KW-0472">Membrane</keyword>
<dbReference type="Proteomes" id="UP001201812">
    <property type="component" value="Unassembled WGS sequence"/>
</dbReference>
<gene>
    <name evidence="2" type="ORF">DdX_05850</name>
</gene>
<organism evidence="2 3">
    <name type="scientific">Ditylenchus destructor</name>
    <dbReference type="NCBI Taxonomy" id="166010"/>
    <lineage>
        <taxon>Eukaryota</taxon>
        <taxon>Metazoa</taxon>
        <taxon>Ecdysozoa</taxon>
        <taxon>Nematoda</taxon>
        <taxon>Chromadorea</taxon>
        <taxon>Rhabditida</taxon>
        <taxon>Tylenchina</taxon>
        <taxon>Tylenchomorpha</taxon>
        <taxon>Sphaerularioidea</taxon>
        <taxon>Anguinidae</taxon>
        <taxon>Anguininae</taxon>
        <taxon>Ditylenchus</taxon>
    </lineage>
</organism>
<reference evidence="2" key="1">
    <citation type="submission" date="2022-01" db="EMBL/GenBank/DDBJ databases">
        <title>Genome Sequence Resource for Two Populations of Ditylenchus destructor, the Migratory Endoparasitic Phytonematode.</title>
        <authorList>
            <person name="Zhang H."/>
            <person name="Lin R."/>
            <person name="Xie B."/>
        </authorList>
    </citation>
    <scope>NUCLEOTIDE SEQUENCE</scope>
    <source>
        <strain evidence="2">BazhouSP</strain>
    </source>
</reference>
<feature type="transmembrane region" description="Helical" evidence="1">
    <location>
        <begin position="51"/>
        <end position="77"/>
    </location>
</feature>